<gene>
    <name evidence="6" type="ORF">A3D62_02945</name>
</gene>
<proteinExistence type="predicted"/>
<name>A0A1F6D0N6_9BACT</name>
<evidence type="ECO:0000313" key="7">
    <source>
        <dbReference type="Proteomes" id="UP000177659"/>
    </source>
</evidence>
<keyword evidence="1" id="KW-0479">Metal-binding</keyword>
<dbReference type="PANTHER" id="PTHR33823:SF5">
    <property type="entry name" value="DNAK SUPPRESSOR PROTEIN"/>
    <property type="match status" value="1"/>
</dbReference>
<dbReference type="Pfam" id="PF01258">
    <property type="entry name" value="zf-dskA_traR"/>
    <property type="match status" value="1"/>
</dbReference>
<organism evidence="6 7">
    <name type="scientific">Candidatus Kaiserbacteria bacterium RIFCSPHIGHO2_02_FULL_49_11</name>
    <dbReference type="NCBI Taxonomy" id="1798489"/>
    <lineage>
        <taxon>Bacteria</taxon>
        <taxon>Candidatus Kaiseribacteriota</taxon>
    </lineage>
</organism>
<comment type="caution">
    <text evidence="6">The sequence shown here is derived from an EMBL/GenBank/DDBJ whole genome shotgun (WGS) entry which is preliminary data.</text>
</comment>
<dbReference type="SUPFAM" id="SSF109635">
    <property type="entry name" value="DnaK suppressor protein DksA, alpha-hairpin domain"/>
    <property type="match status" value="1"/>
</dbReference>
<keyword evidence="2" id="KW-0863">Zinc-finger</keyword>
<feature type="domain" description="Zinc finger DksA/TraR C4-type" evidence="5">
    <location>
        <begin position="86"/>
        <end position="113"/>
    </location>
</feature>
<sequence>MNTVHFKEKLEAELKTLTEELQSIGRINPNNPKDWEAVPDSMNVEQADENERADVIEEYGTNNAVLTDLEIRYNEVASALKRIENGTYGTCSVDGQPIEEDRLEANPAATTCKAHLEQE</sequence>
<reference evidence="6 7" key="1">
    <citation type="journal article" date="2016" name="Nat. Commun.">
        <title>Thousands of microbial genomes shed light on interconnected biogeochemical processes in an aquifer system.</title>
        <authorList>
            <person name="Anantharaman K."/>
            <person name="Brown C.T."/>
            <person name="Hug L.A."/>
            <person name="Sharon I."/>
            <person name="Castelle C.J."/>
            <person name="Probst A.J."/>
            <person name="Thomas B.C."/>
            <person name="Singh A."/>
            <person name="Wilkins M.J."/>
            <person name="Karaoz U."/>
            <person name="Brodie E.L."/>
            <person name="Williams K.H."/>
            <person name="Hubbard S.S."/>
            <person name="Banfield J.F."/>
        </authorList>
    </citation>
    <scope>NUCLEOTIDE SEQUENCE [LARGE SCALE GENOMIC DNA]</scope>
</reference>
<evidence type="ECO:0000256" key="1">
    <source>
        <dbReference type="ARBA" id="ARBA00022723"/>
    </source>
</evidence>
<accession>A0A1F6D0N6</accession>
<evidence type="ECO:0000256" key="4">
    <source>
        <dbReference type="PROSITE-ProRule" id="PRU00510"/>
    </source>
</evidence>
<comment type="caution">
    <text evidence="4">Lacks conserved residue(s) required for the propagation of feature annotation.</text>
</comment>
<dbReference type="Proteomes" id="UP000177659">
    <property type="component" value="Unassembled WGS sequence"/>
</dbReference>
<dbReference type="Gene3D" id="1.20.120.910">
    <property type="entry name" value="DksA, coiled-coil domain"/>
    <property type="match status" value="1"/>
</dbReference>
<dbReference type="InterPro" id="IPR000962">
    <property type="entry name" value="Znf_DskA_TraR"/>
</dbReference>
<dbReference type="PROSITE" id="PS51128">
    <property type="entry name" value="ZF_DKSA_2"/>
    <property type="match status" value="1"/>
</dbReference>
<dbReference type="InterPro" id="IPR037187">
    <property type="entry name" value="DnaK_N"/>
</dbReference>
<evidence type="ECO:0000313" key="6">
    <source>
        <dbReference type="EMBL" id="OGG54978.1"/>
    </source>
</evidence>
<protein>
    <recommendedName>
        <fullName evidence="5">Zinc finger DksA/TraR C4-type domain-containing protein</fullName>
    </recommendedName>
</protein>
<dbReference type="AlphaFoldDB" id="A0A1F6D0N6"/>
<dbReference type="EMBL" id="MFLC01000025">
    <property type="protein sequence ID" value="OGG54978.1"/>
    <property type="molecule type" value="Genomic_DNA"/>
</dbReference>
<evidence type="ECO:0000256" key="2">
    <source>
        <dbReference type="ARBA" id="ARBA00022771"/>
    </source>
</evidence>
<dbReference type="PANTHER" id="PTHR33823">
    <property type="entry name" value="RNA POLYMERASE-BINDING TRANSCRIPTION FACTOR DKSA-RELATED"/>
    <property type="match status" value="1"/>
</dbReference>
<keyword evidence="3" id="KW-0862">Zinc</keyword>
<dbReference type="GO" id="GO:0008270">
    <property type="term" value="F:zinc ion binding"/>
    <property type="evidence" value="ECO:0007669"/>
    <property type="project" value="UniProtKB-KW"/>
</dbReference>
<evidence type="ECO:0000256" key="3">
    <source>
        <dbReference type="ARBA" id="ARBA00022833"/>
    </source>
</evidence>
<evidence type="ECO:0000259" key="5">
    <source>
        <dbReference type="Pfam" id="PF01258"/>
    </source>
</evidence>